<evidence type="ECO:0000256" key="1">
    <source>
        <dbReference type="ARBA" id="ARBA00022737"/>
    </source>
</evidence>
<dbReference type="OrthoDB" id="343296at2759"/>
<keyword evidence="7" id="KW-1185">Reference proteome</keyword>
<protein>
    <recommendedName>
        <fullName evidence="5">EF-hand domain-containing protein</fullName>
    </recommendedName>
</protein>
<dbReference type="PANTHER" id="PTHR23048">
    <property type="entry name" value="MYOSIN LIGHT CHAIN 1, 3"/>
    <property type="match status" value="1"/>
</dbReference>
<gene>
    <name evidence="6" type="ORF">CINC_LOCUS8765</name>
</gene>
<feature type="region of interest" description="Disordered" evidence="4">
    <location>
        <begin position="1"/>
        <end position="32"/>
    </location>
</feature>
<dbReference type="AlphaFoldDB" id="A0A9N8Q2F9"/>
<evidence type="ECO:0000256" key="4">
    <source>
        <dbReference type="SAM" id="MobiDB-lite"/>
    </source>
</evidence>
<dbReference type="EMBL" id="LR824031">
    <property type="protein sequence ID" value="CAD0206473.1"/>
    <property type="molecule type" value="Genomic_DNA"/>
</dbReference>
<dbReference type="InterPro" id="IPR050230">
    <property type="entry name" value="CALM/Myosin/TropC-like"/>
</dbReference>
<dbReference type="Proteomes" id="UP001154114">
    <property type="component" value="Chromosome 28"/>
</dbReference>
<dbReference type="Gene3D" id="1.10.238.10">
    <property type="entry name" value="EF-hand"/>
    <property type="match status" value="2"/>
</dbReference>
<feature type="compositionally biased region" description="Basic and acidic residues" evidence="4">
    <location>
        <begin position="19"/>
        <end position="32"/>
    </location>
</feature>
<evidence type="ECO:0000256" key="2">
    <source>
        <dbReference type="ARBA" id="ARBA00022837"/>
    </source>
</evidence>
<dbReference type="PROSITE" id="PS50222">
    <property type="entry name" value="EF_HAND_2"/>
    <property type="match status" value="3"/>
</dbReference>
<proteinExistence type="predicted"/>
<dbReference type="GO" id="GO:0016460">
    <property type="term" value="C:myosin II complex"/>
    <property type="evidence" value="ECO:0007669"/>
    <property type="project" value="TreeGrafter"/>
</dbReference>
<reference evidence="6" key="1">
    <citation type="submission" date="2021-12" db="EMBL/GenBank/DDBJ databases">
        <authorList>
            <person name="King R."/>
        </authorList>
    </citation>
    <scope>NUCLEOTIDE SEQUENCE</scope>
</reference>
<feature type="domain" description="EF-hand" evidence="5">
    <location>
        <begin position="164"/>
        <end position="199"/>
    </location>
</feature>
<dbReference type="PANTHER" id="PTHR23048:SF59">
    <property type="entry name" value="EF-HAND SUPERFAMILY PROTEIN"/>
    <property type="match status" value="1"/>
</dbReference>
<keyword evidence="3" id="KW-0175">Coiled coil</keyword>
<sequence>MMNPDEPSLNEDTPIEELAEVKPDQPEKEADKEKAVCAKLILTNEQFIVGLSMDVRTLSGTAEFSDEETEDDFQHPPVLNDVKAKFTFTEEQESDLLQAFNLLDYTGEGKIKSEDFRVAIKALGYEPTKEELQKMVNAVDKGNTGKLSFENFETAIMRKIMSQDCDGDIMKSFRLFDMDDIGQISFDNLKAVSRILGWRLSDEEIDEMIDDADKDFDALVNSNDLTLESKFENLMNIVVESRKRFGKACVEYDKKMLLTENKLLNLQVSTVSNYRFKPKNNVPSIEDDASKSLDDLFVEITEKQRRIDDMKRKLKNTHEVILQLEADVIGKKLRAPLTAEALLGQAKAKIA</sequence>
<evidence type="ECO:0000313" key="7">
    <source>
        <dbReference type="Proteomes" id="UP001154114"/>
    </source>
</evidence>
<accession>A0A9N8Q2F9</accession>
<feature type="domain" description="EF-hand" evidence="5">
    <location>
        <begin position="127"/>
        <end position="162"/>
    </location>
</feature>
<dbReference type="GO" id="GO:0005509">
    <property type="term" value="F:calcium ion binding"/>
    <property type="evidence" value="ECO:0007669"/>
    <property type="project" value="InterPro"/>
</dbReference>
<dbReference type="SMART" id="SM00054">
    <property type="entry name" value="EFh"/>
    <property type="match status" value="3"/>
</dbReference>
<keyword evidence="1" id="KW-0677">Repeat</keyword>
<dbReference type="SUPFAM" id="SSF47473">
    <property type="entry name" value="EF-hand"/>
    <property type="match status" value="1"/>
</dbReference>
<dbReference type="Pfam" id="PF13833">
    <property type="entry name" value="EF-hand_8"/>
    <property type="match status" value="1"/>
</dbReference>
<name>A0A9N8Q2F9_CHRIL</name>
<keyword evidence="2" id="KW-0106">Calcium</keyword>
<evidence type="ECO:0000256" key="3">
    <source>
        <dbReference type="SAM" id="Coils"/>
    </source>
</evidence>
<dbReference type="InterPro" id="IPR002048">
    <property type="entry name" value="EF_hand_dom"/>
</dbReference>
<evidence type="ECO:0000313" key="6">
    <source>
        <dbReference type="EMBL" id="CAD0206473.1"/>
    </source>
</evidence>
<evidence type="ECO:0000259" key="5">
    <source>
        <dbReference type="PROSITE" id="PS50222"/>
    </source>
</evidence>
<dbReference type="CDD" id="cd00051">
    <property type="entry name" value="EFh"/>
    <property type="match status" value="2"/>
</dbReference>
<feature type="domain" description="EF-hand" evidence="5">
    <location>
        <begin position="91"/>
        <end position="126"/>
    </location>
</feature>
<organism evidence="6 7">
    <name type="scientific">Chrysodeixis includens</name>
    <name type="common">Soybean looper</name>
    <name type="synonym">Pseudoplusia includens</name>
    <dbReference type="NCBI Taxonomy" id="689277"/>
    <lineage>
        <taxon>Eukaryota</taxon>
        <taxon>Metazoa</taxon>
        <taxon>Ecdysozoa</taxon>
        <taxon>Arthropoda</taxon>
        <taxon>Hexapoda</taxon>
        <taxon>Insecta</taxon>
        <taxon>Pterygota</taxon>
        <taxon>Neoptera</taxon>
        <taxon>Endopterygota</taxon>
        <taxon>Lepidoptera</taxon>
        <taxon>Glossata</taxon>
        <taxon>Ditrysia</taxon>
        <taxon>Noctuoidea</taxon>
        <taxon>Noctuidae</taxon>
        <taxon>Plusiinae</taxon>
        <taxon>Chrysodeixis</taxon>
    </lineage>
</organism>
<dbReference type="Pfam" id="PF13499">
    <property type="entry name" value="EF-hand_7"/>
    <property type="match status" value="1"/>
</dbReference>
<feature type="coiled-coil region" evidence="3">
    <location>
        <begin position="293"/>
        <end position="327"/>
    </location>
</feature>
<dbReference type="FunFam" id="1.10.238.10:FF:000001">
    <property type="entry name" value="Calmodulin 1"/>
    <property type="match status" value="1"/>
</dbReference>
<dbReference type="InterPro" id="IPR011992">
    <property type="entry name" value="EF-hand-dom_pair"/>
</dbReference>